<dbReference type="EnsemblMetazoa" id="PPA04420.1">
    <property type="protein sequence ID" value="PPA04420.1"/>
    <property type="gene ID" value="WBGene00093974"/>
</dbReference>
<keyword evidence="2" id="KW-1185">Reference proteome</keyword>
<organism evidence="1 2">
    <name type="scientific">Pristionchus pacificus</name>
    <name type="common">Parasitic nematode worm</name>
    <dbReference type="NCBI Taxonomy" id="54126"/>
    <lineage>
        <taxon>Eukaryota</taxon>
        <taxon>Metazoa</taxon>
        <taxon>Ecdysozoa</taxon>
        <taxon>Nematoda</taxon>
        <taxon>Chromadorea</taxon>
        <taxon>Rhabditida</taxon>
        <taxon>Rhabditina</taxon>
        <taxon>Diplogasteromorpha</taxon>
        <taxon>Diplogasteroidea</taxon>
        <taxon>Neodiplogasteridae</taxon>
        <taxon>Pristionchus</taxon>
    </lineage>
</organism>
<reference evidence="2" key="1">
    <citation type="journal article" date="2008" name="Nat. Genet.">
        <title>The Pristionchus pacificus genome provides a unique perspective on nematode lifestyle and parasitism.</title>
        <authorList>
            <person name="Dieterich C."/>
            <person name="Clifton S.W."/>
            <person name="Schuster L.N."/>
            <person name="Chinwalla A."/>
            <person name="Delehaunty K."/>
            <person name="Dinkelacker I."/>
            <person name="Fulton L."/>
            <person name="Fulton R."/>
            <person name="Godfrey J."/>
            <person name="Minx P."/>
            <person name="Mitreva M."/>
            <person name="Roeseler W."/>
            <person name="Tian H."/>
            <person name="Witte H."/>
            <person name="Yang S.P."/>
            <person name="Wilson R.K."/>
            <person name="Sommer R.J."/>
        </authorList>
    </citation>
    <scope>NUCLEOTIDE SEQUENCE [LARGE SCALE GENOMIC DNA]</scope>
    <source>
        <strain evidence="2">PS312</strain>
    </source>
</reference>
<dbReference type="Proteomes" id="UP000005239">
    <property type="component" value="Unassembled WGS sequence"/>
</dbReference>
<accession>A0A2A6D303</accession>
<gene>
    <name evidence="1" type="primary">WBGene00093974</name>
</gene>
<proteinExistence type="predicted"/>
<reference evidence="1" key="2">
    <citation type="submission" date="2022-06" db="UniProtKB">
        <authorList>
            <consortium name="EnsemblMetazoa"/>
        </authorList>
    </citation>
    <scope>IDENTIFICATION</scope>
    <source>
        <strain evidence="1">PS312</strain>
    </source>
</reference>
<protein>
    <submittedName>
        <fullName evidence="1">Uncharacterized protein</fullName>
    </submittedName>
</protein>
<evidence type="ECO:0000313" key="2">
    <source>
        <dbReference type="Proteomes" id="UP000005239"/>
    </source>
</evidence>
<evidence type="ECO:0000313" key="1">
    <source>
        <dbReference type="EnsemblMetazoa" id="PPA04420.1"/>
    </source>
</evidence>
<accession>A0A8R1Y9N9</accession>
<dbReference type="AlphaFoldDB" id="A0A2A6D303"/>
<name>A0A2A6D303_PRIPA</name>
<sequence length="80" mass="8956">MGYPSERSGRSGGIVEFAVQLQPELDTVEMDPIDGALLLEQRHIKMELEAIKHKLGEMAIAKQPRFEKSGDKTTVKESMK</sequence>